<dbReference type="EMBL" id="CP068393">
    <property type="protein sequence ID" value="QUC66769.1"/>
    <property type="molecule type" value="Genomic_DNA"/>
</dbReference>
<protein>
    <submittedName>
        <fullName evidence="1">Signal recognition particle-docking protein FtsY</fullName>
    </submittedName>
</protein>
<keyword evidence="2" id="KW-1185">Reference proteome</keyword>
<dbReference type="Proteomes" id="UP000682782">
    <property type="component" value="Chromosome"/>
</dbReference>
<name>A0AC61N608_9FIRM</name>
<accession>A0AC61N608</accession>
<evidence type="ECO:0000313" key="1">
    <source>
        <dbReference type="EMBL" id="QUC66769.1"/>
    </source>
</evidence>
<reference evidence="1" key="1">
    <citation type="submission" date="2021-01" db="EMBL/GenBank/DDBJ databases">
        <title>Complete genome sequence of Clostridiales bacterium R-7.</title>
        <authorList>
            <person name="Mahoney-Kurpe S.C."/>
            <person name="Palevich N."/>
            <person name="Koike S."/>
            <person name="Moon C.D."/>
            <person name="Attwood G.T."/>
        </authorList>
    </citation>
    <scope>NUCLEOTIDE SEQUENCE</scope>
    <source>
        <strain evidence="1">R-7</strain>
    </source>
</reference>
<organism evidence="1 2">
    <name type="scientific">Aristaeella hokkaidonensis</name>
    <dbReference type="NCBI Taxonomy" id="3046382"/>
    <lineage>
        <taxon>Bacteria</taxon>
        <taxon>Bacillati</taxon>
        <taxon>Bacillota</taxon>
        <taxon>Clostridia</taxon>
        <taxon>Eubacteriales</taxon>
        <taxon>Aristaeellaceae</taxon>
        <taxon>Aristaeella</taxon>
    </lineage>
</organism>
<proteinExistence type="predicted"/>
<gene>
    <name evidence="1" type="primary">ftsY</name>
    <name evidence="1" type="ORF">JYE49_13075</name>
</gene>
<evidence type="ECO:0000313" key="2">
    <source>
        <dbReference type="Proteomes" id="UP000682782"/>
    </source>
</evidence>
<sequence length="304" mass="33626">MSEEKKKGLFARLREGLSKTRGNMTEKVDDMVRENRKIDDDFYEELEDILLMADCGLKATETIVDELKDRVKAGKVKDAAEAREMLKQIMVEQMNIPRPPLKWPMVMLLVGVNGVGKTTTIGKLALRFQAIGRKVMLCAGDTFRAAAAEQLSVWAERARVPIIKHAEGADPAAVVFDAIQSAKAQGVDLLIVDTAGRLHNKKNLMDELSKMRRVIDREYPEADTRCILVLDATTGQNGLMQARAFKEVAEIGGIILSKLDGTAKGGIALAIRQELEVPVWYIGVGEGIDDLQPFDAKEFVEALF</sequence>